<feature type="region of interest" description="Disordered" evidence="10">
    <location>
        <begin position="158"/>
        <end position="196"/>
    </location>
</feature>
<evidence type="ECO:0000256" key="10">
    <source>
        <dbReference type="SAM" id="MobiDB-lite"/>
    </source>
</evidence>
<dbReference type="Proteomes" id="UP000274504">
    <property type="component" value="Unassembled WGS sequence"/>
</dbReference>
<evidence type="ECO:0000256" key="6">
    <source>
        <dbReference type="ARBA" id="ARBA00023004"/>
    </source>
</evidence>
<feature type="region of interest" description="Disordered" evidence="10">
    <location>
        <begin position="274"/>
        <end position="302"/>
    </location>
</feature>
<keyword evidence="5 9" id="KW-0479">Metal-binding</keyword>
<dbReference type="GO" id="GO:0005739">
    <property type="term" value="C:mitochondrion"/>
    <property type="evidence" value="ECO:0007669"/>
    <property type="project" value="UniProtKB-SubCell"/>
</dbReference>
<evidence type="ECO:0000256" key="9">
    <source>
        <dbReference type="HAMAP-Rule" id="MF_03123"/>
    </source>
</evidence>
<feature type="compositionally biased region" description="Basic and acidic residues" evidence="10">
    <location>
        <begin position="23"/>
        <end position="32"/>
    </location>
</feature>
<evidence type="ECO:0000313" key="13">
    <source>
        <dbReference type="Proteomes" id="UP000274504"/>
    </source>
</evidence>
<comment type="similarity">
    <text evidence="9">Belongs to the radical SAM superfamily. Lipoyl synthase family.</text>
</comment>
<dbReference type="InterPro" id="IPR006640">
    <property type="entry name" value="SprT-like_domain"/>
</dbReference>
<feature type="compositionally biased region" description="Polar residues" evidence="10">
    <location>
        <begin position="67"/>
        <end position="78"/>
    </location>
</feature>
<sequence>MPKDFPGMSRDLFTSKSEGGGKNTEESQRDAMLECLSDLLTEESDKSKDLIDPDYLSRSRPREKNSENAVNSSTSGNPTYFIDFKSDAVEKTTGDVYYSIFSSSSDSPTNSPAPSHLPYSTPLVRKKNSSPQKELFSLRQKFHNLSLRIFSEDCDEEECLKPSSPSLEIDEESDKSDNKPNSIENSANNDDVGDESDSFEALMARLRVSPPAPVNKPEPVHGDFSFVVSDSVLSEAESSNDFTFYHRLENQILQKSIERVKKVRRRVRVVSSSSESNTEQQVREEEEEVTEITRADTSENEELDYRSEIDEISPPLLLLSHQEEGLQHPKAAIRYRLKEARNEMQEDDVYSTLPFIYSLDSLEKTSSSKSCRRRHPSAERFVKNFKKNREELANRLYAFYNDIVFDNRLPKDLKVQWNERLLKTAGQCIYMRRKVKNPDGTFTVNNEVKIELSGKVCTSAERVRDTLLHEACHAAVWMVHGVNDTHGRLWRAFVQRANSTFPGLPPVTVRHTYTIEARYTYRCTGCFITINRHSKSLDIQRKVCGRCKSRFQLFVNKNGKMIPVEASQSSTQPAFQMTPRSRPMFAEFVKDHYKEIRGGVSSHKDAMTQLGSLFHMLRHVEFLWRSPSVFLSSVSVRGLSCKLGAIGEGCCGGEGFAHEKGDVVSEFKKKISYGPSLREFVKSGVSMGASIPGGCATQIDQSPDGRLRLPPWLKVGIAQGEKISKMAGDLRGLKLHTVCEEARCPNRGECWKGGEENVPTATIMIMGDTCTRACRFCSVKTSRSPPPLDPKEPENTAEAVSKWNVDYIVITSVDRDDVLDGGAAHFAETVKQIKTKIPSILVECLMPDFQGLKTSIETMINSGLDVYAHNIETVESLTKSVRDRRASYRQSLSVLEYAKEYDSRRNSGENCGHIVTKSSIMLGLGETDEEIRTALYDLHQAGVDCVTLGQYIQPTKRHLKVKEYVHPDKFVEWEQVAKSMGFLSVASGPLVRSSYRAGEYYIKNIVKNRKTASRAQ</sequence>
<dbReference type="SUPFAM" id="SSF102114">
    <property type="entry name" value="Radical SAM enzymes"/>
    <property type="match status" value="1"/>
</dbReference>
<evidence type="ECO:0000256" key="7">
    <source>
        <dbReference type="ARBA" id="ARBA00023014"/>
    </source>
</evidence>
<dbReference type="InterPro" id="IPR003698">
    <property type="entry name" value="Lipoyl_synth"/>
</dbReference>
<dbReference type="NCBIfam" id="TIGR00510">
    <property type="entry name" value="lipA"/>
    <property type="match status" value="1"/>
</dbReference>
<comment type="catalytic activity">
    <reaction evidence="8 9">
        <text>[[Fe-S] cluster scaffold protein carrying a second [4Fe-4S](2+) cluster] + N(6)-octanoyl-L-lysyl-[protein] + 2 oxidized [2Fe-2S]-[ferredoxin] + 2 S-adenosyl-L-methionine + 4 H(+) = [[Fe-S] cluster scaffold protein] + N(6)-[(R)-dihydrolipoyl]-L-lysyl-[protein] + 4 Fe(3+) + 2 hydrogen sulfide + 2 5'-deoxyadenosine + 2 L-methionine + 2 reduced [2Fe-2S]-[ferredoxin]</text>
        <dbReference type="Rhea" id="RHEA:16585"/>
        <dbReference type="Rhea" id="RHEA-COMP:9928"/>
        <dbReference type="Rhea" id="RHEA-COMP:10000"/>
        <dbReference type="Rhea" id="RHEA-COMP:10001"/>
        <dbReference type="Rhea" id="RHEA-COMP:10475"/>
        <dbReference type="Rhea" id="RHEA-COMP:14568"/>
        <dbReference type="Rhea" id="RHEA-COMP:14569"/>
        <dbReference type="ChEBI" id="CHEBI:15378"/>
        <dbReference type="ChEBI" id="CHEBI:17319"/>
        <dbReference type="ChEBI" id="CHEBI:29034"/>
        <dbReference type="ChEBI" id="CHEBI:29919"/>
        <dbReference type="ChEBI" id="CHEBI:33722"/>
        <dbReference type="ChEBI" id="CHEBI:33737"/>
        <dbReference type="ChEBI" id="CHEBI:33738"/>
        <dbReference type="ChEBI" id="CHEBI:57844"/>
        <dbReference type="ChEBI" id="CHEBI:59789"/>
        <dbReference type="ChEBI" id="CHEBI:78809"/>
        <dbReference type="ChEBI" id="CHEBI:83100"/>
        <dbReference type="EC" id="2.8.1.8"/>
    </reaction>
</comment>
<evidence type="ECO:0000256" key="4">
    <source>
        <dbReference type="ARBA" id="ARBA00022691"/>
    </source>
</evidence>
<dbReference type="AlphaFoldDB" id="A0A158QCA7"/>
<feature type="compositionally biased region" description="Basic and acidic residues" evidence="10">
    <location>
        <begin position="43"/>
        <end position="66"/>
    </location>
</feature>
<accession>A0A158QCA7</accession>
<dbReference type="InterPro" id="IPR007197">
    <property type="entry name" value="rSAM"/>
</dbReference>
<feature type="region of interest" description="Disordered" evidence="10">
    <location>
        <begin position="99"/>
        <end position="132"/>
    </location>
</feature>
<feature type="domain" description="Radical SAM core" evidence="11">
    <location>
        <begin position="755"/>
        <end position="983"/>
    </location>
</feature>
<keyword evidence="7 9" id="KW-0411">Iron-sulfur</keyword>
<dbReference type="SFLD" id="SFLDF00271">
    <property type="entry name" value="lipoyl_synthase"/>
    <property type="match status" value="1"/>
</dbReference>
<keyword evidence="4 9" id="KW-0949">S-adenosyl-L-methionine</keyword>
<dbReference type="EMBL" id="UYSG01000205">
    <property type="protein sequence ID" value="VDL18654.1"/>
    <property type="molecule type" value="Genomic_DNA"/>
</dbReference>
<dbReference type="PANTHER" id="PTHR10949:SF0">
    <property type="entry name" value="LIPOYL SYNTHASE, MITOCHONDRIAL"/>
    <property type="match status" value="1"/>
</dbReference>
<keyword evidence="6 9" id="KW-0408">Iron</keyword>
<dbReference type="InterPro" id="IPR058240">
    <property type="entry name" value="rSAM_sf"/>
</dbReference>
<keyword evidence="3 9" id="KW-0808">Transferase</keyword>
<dbReference type="SFLD" id="SFLDG01058">
    <property type="entry name" value="lipoyl_synthase_like"/>
    <property type="match status" value="1"/>
</dbReference>
<evidence type="ECO:0000259" key="11">
    <source>
        <dbReference type="PROSITE" id="PS51918"/>
    </source>
</evidence>
<feature type="region of interest" description="Disordered" evidence="10">
    <location>
        <begin position="1"/>
        <end position="80"/>
    </location>
</feature>
<dbReference type="GO" id="GO:0016992">
    <property type="term" value="F:lipoate synthase activity"/>
    <property type="evidence" value="ECO:0007669"/>
    <property type="project" value="UniProtKB-UniRule"/>
</dbReference>
<evidence type="ECO:0000256" key="2">
    <source>
        <dbReference type="ARBA" id="ARBA00022485"/>
    </source>
</evidence>
<dbReference type="InterPro" id="IPR031691">
    <property type="entry name" value="LIAS_N"/>
</dbReference>
<dbReference type="Pfam" id="PF10263">
    <property type="entry name" value="SprT-like"/>
    <property type="match status" value="1"/>
</dbReference>
<feature type="binding site" evidence="9">
    <location>
        <position position="770"/>
    </location>
    <ligand>
        <name>[4Fe-4S] cluster</name>
        <dbReference type="ChEBI" id="CHEBI:49883"/>
        <label>2</label>
        <note>4Fe-4S-S-AdoMet</note>
    </ligand>
</feature>
<feature type="binding site" evidence="9">
    <location>
        <position position="744"/>
    </location>
    <ligand>
        <name>[4Fe-4S] cluster</name>
        <dbReference type="ChEBI" id="CHEBI:49883"/>
        <label>1</label>
    </ligand>
</feature>
<dbReference type="NCBIfam" id="NF004019">
    <property type="entry name" value="PRK05481.1"/>
    <property type="match status" value="1"/>
</dbReference>
<keyword evidence="9" id="KW-0496">Mitochondrion</keyword>
<dbReference type="InterPro" id="IPR013785">
    <property type="entry name" value="Aldolase_TIM"/>
</dbReference>
<evidence type="ECO:0000256" key="8">
    <source>
        <dbReference type="ARBA" id="ARBA00047326"/>
    </source>
</evidence>
<dbReference type="WBParaSite" id="HDID_0000119201-mRNA-1">
    <property type="protein sequence ID" value="HDID_0000119201-mRNA-1"/>
    <property type="gene ID" value="HDID_0000119201"/>
</dbReference>
<comment type="function">
    <text evidence="9">Catalyzes the radical-mediated insertion of two sulfur atoms into the C-6 and C-8 positions of the octanoyl moiety bound to the lipoyl domains of lipoate-dependent enzymes, thereby converting the octanoylated domains into lipoylated derivatives.</text>
</comment>
<dbReference type="Pfam" id="PF04055">
    <property type="entry name" value="Radical_SAM"/>
    <property type="match status" value="1"/>
</dbReference>
<reference evidence="14" key="1">
    <citation type="submission" date="2016-04" db="UniProtKB">
        <authorList>
            <consortium name="WormBaseParasite"/>
        </authorList>
    </citation>
    <scope>IDENTIFICATION</scope>
</reference>
<dbReference type="HAMAP" id="MF_00206">
    <property type="entry name" value="Lipoyl_synth"/>
    <property type="match status" value="1"/>
</dbReference>
<dbReference type="NCBIfam" id="NF009544">
    <property type="entry name" value="PRK12928.1"/>
    <property type="match status" value="1"/>
</dbReference>
<feature type="binding site" evidence="9">
    <location>
        <position position="994"/>
    </location>
    <ligand>
        <name>[4Fe-4S] cluster</name>
        <dbReference type="ChEBI" id="CHEBI:49883"/>
        <label>1</label>
    </ligand>
</feature>
<dbReference type="GO" id="GO:0046872">
    <property type="term" value="F:metal ion binding"/>
    <property type="evidence" value="ECO:0007669"/>
    <property type="project" value="UniProtKB-KW"/>
</dbReference>
<evidence type="ECO:0000256" key="1">
    <source>
        <dbReference type="ARBA" id="ARBA00004173"/>
    </source>
</evidence>
<dbReference type="PANTHER" id="PTHR10949">
    <property type="entry name" value="LIPOYL SYNTHASE"/>
    <property type="match status" value="1"/>
</dbReference>
<feature type="binding site" evidence="9">
    <location>
        <position position="739"/>
    </location>
    <ligand>
        <name>[4Fe-4S] cluster</name>
        <dbReference type="ChEBI" id="CHEBI:49883"/>
        <label>1</label>
    </ligand>
</feature>
<feature type="binding site" evidence="9">
    <location>
        <position position="777"/>
    </location>
    <ligand>
        <name>[4Fe-4S] cluster</name>
        <dbReference type="ChEBI" id="CHEBI:49883"/>
        <label>2</label>
        <note>4Fe-4S-S-AdoMet</note>
    </ligand>
</feature>
<comment type="cofactor">
    <cofactor evidence="9">
        <name>[4Fe-4S] cluster</name>
        <dbReference type="ChEBI" id="CHEBI:49883"/>
    </cofactor>
    <text evidence="9">Binds 2 [4Fe-4S] clusters per subunit. One cluster is coordinated with 3 cysteines and an exchangeable S-adenosyl-L-methionine.</text>
</comment>
<feature type="compositionally biased region" description="Basic and acidic residues" evidence="10">
    <location>
        <begin position="291"/>
        <end position="302"/>
    </location>
</feature>
<feature type="binding site" evidence="9">
    <location>
        <position position="750"/>
    </location>
    <ligand>
        <name>[4Fe-4S] cluster</name>
        <dbReference type="ChEBI" id="CHEBI:49883"/>
        <label>1</label>
    </ligand>
</feature>
<dbReference type="CDD" id="cd01335">
    <property type="entry name" value="Radical_SAM"/>
    <property type="match status" value="1"/>
</dbReference>
<dbReference type="EC" id="2.8.1.8" evidence="9"/>
<dbReference type="GO" id="GO:0006974">
    <property type="term" value="P:DNA damage response"/>
    <property type="evidence" value="ECO:0007669"/>
    <property type="project" value="UniProtKB-ARBA"/>
</dbReference>
<dbReference type="PROSITE" id="PS51918">
    <property type="entry name" value="RADICAL_SAM"/>
    <property type="match status" value="1"/>
</dbReference>
<evidence type="ECO:0000313" key="12">
    <source>
        <dbReference type="EMBL" id="VDL18654.1"/>
    </source>
</evidence>
<dbReference type="Pfam" id="PF16881">
    <property type="entry name" value="LIAS_N"/>
    <property type="match status" value="1"/>
</dbReference>
<keyword evidence="2 9" id="KW-0004">4Fe-4S</keyword>
<dbReference type="Gene3D" id="3.20.20.70">
    <property type="entry name" value="Aldolase class I"/>
    <property type="match status" value="1"/>
</dbReference>
<proteinExistence type="inferred from homology"/>
<dbReference type="GO" id="GO:0009249">
    <property type="term" value="P:protein lipoylation"/>
    <property type="evidence" value="ECO:0007669"/>
    <property type="project" value="UniProtKB-UniRule"/>
</dbReference>
<evidence type="ECO:0000256" key="5">
    <source>
        <dbReference type="ARBA" id="ARBA00022723"/>
    </source>
</evidence>
<evidence type="ECO:0000313" key="14">
    <source>
        <dbReference type="WBParaSite" id="HDID_0000119201-mRNA-1"/>
    </source>
</evidence>
<dbReference type="STRING" id="6216.A0A158QCA7"/>
<evidence type="ECO:0000256" key="3">
    <source>
        <dbReference type="ARBA" id="ARBA00022679"/>
    </source>
</evidence>
<dbReference type="OrthoDB" id="3231at2759"/>
<dbReference type="UniPathway" id="UPA00538">
    <property type="reaction ID" value="UER00593"/>
</dbReference>
<comment type="pathway">
    <text evidence="9">Protein modification; protein lipoylation via endogenous pathway; protein N(6)-(lipoyl)lysine from octanoyl-[acyl-carrier-protein]: step 2/2.</text>
</comment>
<gene>
    <name evidence="12" type="ORF">HDID_LOCUS1193</name>
</gene>
<comment type="subcellular location">
    <subcellularLocation>
        <location evidence="1 9">Mitochondrion</location>
    </subcellularLocation>
</comment>
<feature type="compositionally biased region" description="Polar residues" evidence="10">
    <location>
        <begin position="179"/>
        <end position="189"/>
    </location>
</feature>
<feature type="compositionally biased region" description="Low complexity" evidence="10">
    <location>
        <begin position="99"/>
        <end position="114"/>
    </location>
</feature>
<reference evidence="12 13" key="2">
    <citation type="submission" date="2018-11" db="EMBL/GenBank/DDBJ databases">
        <authorList>
            <consortium name="Pathogen Informatics"/>
        </authorList>
    </citation>
    <scope>NUCLEOTIDE SEQUENCE [LARGE SCALE GENOMIC DNA]</scope>
</reference>
<dbReference type="SMART" id="SM00731">
    <property type="entry name" value="SprT"/>
    <property type="match status" value="1"/>
</dbReference>
<feature type="binding site" evidence="9">
    <location>
        <position position="774"/>
    </location>
    <ligand>
        <name>[4Fe-4S] cluster</name>
        <dbReference type="ChEBI" id="CHEBI:49883"/>
        <label>2</label>
        <note>4Fe-4S-S-AdoMet</note>
    </ligand>
</feature>
<dbReference type="SFLD" id="SFLDS00029">
    <property type="entry name" value="Radical_SAM"/>
    <property type="match status" value="1"/>
</dbReference>
<protein>
    <recommendedName>
        <fullName evidence="9">Lipoyl synthase, mitochondrial</fullName>
        <ecNumber evidence="9">2.8.1.8</ecNumber>
    </recommendedName>
    <alternativeName>
        <fullName evidence="9">Lipoate synthase</fullName>
        <shortName evidence="9">LS</shortName>
        <shortName evidence="9">Lip-syn</shortName>
    </alternativeName>
    <alternativeName>
        <fullName evidence="9">Lipoic acid synthase</fullName>
    </alternativeName>
</protein>
<dbReference type="GO" id="GO:0051539">
    <property type="term" value="F:4 iron, 4 sulfur cluster binding"/>
    <property type="evidence" value="ECO:0007669"/>
    <property type="project" value="UniProtKB-UniRule"/>
</dbReference>
<name>A0A158QCA7_HYMDI</name>
<dbReference type="InterPro" id="IPR006638">
    <property type="entry name" value="Elp3/MiaA/NifB-like_rSAM"/>
</dbReference>
<dbReference type="SMART" id="SM00729">
    <property type="entry name" value="Elp3"/>
    <property type="match status" value="1"/>
</dbReference>
<organism evidence="14">
    <name type="scientific">Hymenolepis diminuta</name>
    <name type="common">Rat tapeworm</name>
    <dbReference type="NCBI Taxonomy" id="6216"/>
    <lineage>
        <taxon>Eukaryota</taxon>
        <taxon>Metazoa</taxon>
        <taxon>Spiralia</taxon>
        <taxon>Lophotrochozoa</taxon>
        <taxon>Platyhelminthes</taxon>
        <taxon>Cestoda</taxon>
        <taxon>Eucestoda</taxon>
        <taxon>Cyclophyllidea</taxon>
        <taxon>Hymenolepididae</taxon>
        <taxon>Hymenolepis</taxon>
    </lineage>
</organism>